<dbReference type="NCBIfam" id="TIGR00756">
    <property type="entry name" value="PPR"/>
    <property type="match status" value="1"/>
</dbReference>
<organism evidence="7 8">
    <name type="scientific">Lasallia pustulata</name>
    <dbReference type="NCBI Taxonomy" id="136370"/>
    <lineage>
        <taxon>Eukaryota</taxon>
        <taxon>Fungi</taxon>
        <taxon>Dikarya</taxon>
        <taxon>Ascomycota</taxon>
        <taxon>Pezizomycotina</taxon>
        <taxon>Lecanoromycetes</taxon>
        <taxon>OSLEUM clade</taxon>
        <taxon>Umbilicariomycetidae</taxon>
        <taxon>Umbilicariales</taxon>
        <taxon>Umbilicariaceae</taxon>
        <taxon>Lasallia</taxon>
    </lineage>
</organism>
<sequence>MTNSLAYFSWYPLTSKISILPFLAPRLLAPWPAPPKRGLPITQAQKRGIADGQQAQEAQAEAGDETGDGTDRNTGRVATETAPGDARINGTSPPTSPRRRKLNESVGRILSPQKDALRRRHQSLLRLKRARLRDVRYDYVSLGSRLGRVSSSFSTPWNVRISQLKEKYREADLCSLPERPGLNLAERPMKDPWARQVAAALAVDVDRFKKVWSNLDLERKRTTWPLVMHWALAHYPERALSMLYTTLPDTQYTPPPYAIADCLDYLACVFLTDSQHPDPVIVKHIRRIVSFYVERSQDQTANFKGVSQRTLWLLNKHCHGREQVQLYETIRQCKNFVHKNTLLRVMAFFVEMGRLATAMEILQRIVESGANLKWDEIQMGCANILRGSSDLEDDDQVRFRIRSNMLAQMLEWGLPPNLMMYNVIILNAVEAGHMKMAWRIYGMVKASKFEPNAYTYSILLKGIKHGMDEIQAFKLFQRAKDAGLLSQDHYLIGQLLHATLIYRSNDEGFRAFTDLVPIYEEYLNNQPLKDLGLLRAKTDMASQPQVELMQPSVPALGITVTAYMMEHRDSDHIPALYARYRNLVEASHPVVAPLAETDHLANAFIKALGRYRENLPLCTTVIEHMIKPPASVAAKHAAPTVQTWSVLLRAFMVHRQAAAAEKIVQMMRGHGMEPNQVTWNTLLAGYAHMQDVEKSVGATRRMQRAGYTADDWTLRAWGRVVDRRKLIKAFEGAVKEEAEAEAEAVRAEQASSEHNRVDKTDDWEAAGEDSGSFGMQG</sequence>
<dbReference type="InterPro" id="IPR002885">
    <property type="entry name" value="PPR_rpt"/>
</dbReference>
<evidence type="ECO:0000256" key="3">
    <source>
        <dbReference type="ARBA" id="ARBA00044493"/>
    </source>
</evidence>
<feature type="compositionally biased region" description="Basic and acidic residues" evidence="6">
    <location>
        <begin position="741"/>
        <end position="762"/>
    </location>
</feature>
<evidence type="ECO:0000256" key="4">
    <source>
        <dbReference type="ARBA" id="ARBA00044511"/>
    </source>
</evidence>
<evidence type="ECO:0000256" key="1">
    <source>
        <dbReference type="ARBA" id="ARBA00006192"/>
    </source>
</evidence>
<evidence type="ECO:0000313" key="7">
    <source>
        <dbReference type="EMBL" id="SLM34097.1"/>
    </source>
</evidence>
<comment type="similarity">
    <text evidence="1">Belongs to the CCM1 family.</text>
</comment>
<name>A0A1W5CTB9_9LECA</name>
<feature type="compositionally biased region" description="Low complexity" evidence="6">
    <location>
        <begin position="50"/>
        <end position="61"/>
    </location>
</feature>
<feature type="region of interest" description="Disordered" evidence="6">
    <location>
        <begin position="46"/>
        <end position="113"/>
    </location>
</feature>
<evidence type="ECO:0000256" key="5">
    <source>
        <dbReference type="PROSITE-ProRule" id="PRU00708"/>
    </source>
</evidence>
<dbReference type="Pfam" id="PF13041">
    <property type="entry name" value="PPR_2"/>
    <property type="match status" value="2"/>
</dbReference>
<dbReference type="EMBL" id="FWEW01000217">
    <property type="protein sequence ID" value="SLM34097.1"/>
    <property type="molecule type" value="Genomic_DNA"/>
</dbReference>
<feature type="region of interest" description="Disordered" evidence="6">
    <location>
        <begin position="741"/>
        <end position="777"/>
    </location>
</feature>
<dbReference type="PANTHER" id="PTHR47447">
    <property type="entry name" value="OS03G0856100 PROTEIN"/>
    <property type="match status" value="1"/>
</dbReference>
<comment type="subunit">
    <text evidence="4">Binds to mitochondrial small subunit 15S rRNA.</text>
</comment>
<reference evidence="8" key="1">
    <citation type="submission" date="2017-03" db="EMBL/GenBank/DDBJ databases">
        <authorList>
            <person name="Sharma R."/>
            <person name="Thines M."/>
        </authorList>
    </citation>
    <scope>NUCLEOTIDE SEQUENCE [LARGE SCALE GENOMIC DNA]</scope>
</reference>
<keyword evidence="8" id="KW-1185">Reference proteome</keyword>
<protein>
    <submittedName>
        <fullName evidence="7">Pentatricopeptide repeat</fullName>
    </submittedName>
</protein>
<dbReference type="AlphaFoldDB" id="A0A1W5CTB9"/>
<dbReference type="InterPro" id="IPR011990">
    <property type="entry name" value="TPR-like_helical_dom_sf"/>
</dbReference>
<keyword evidence="2" id="KW-0677">Repeat</keyword>
<dbReference type="Proteomes" id="UP000192927">
    <property type="component" value="Unassembled WGS sequence"/>
</dbReference>
<proteinExistence type="inferred from homology"/>
<evidence type="ECO:0000313" key="8">
    <source>
        <dbReference type="Proteomes" id="UP000192927"/>
    </source>
</evidence>
<evidence type="ECO:0000256" key="2">
    <source>
        <dbReference type="ARBA" id="ARBA00022737"/>
    </source>
</evidence>
<dbReference type="PANTHER" id="PTHR47447:SF17">
    <property type="entry name" value="OS12G0638900 PROTEIN"/>
    <property type="match status" value="1"/>
</dbReference>
<comment type="function">
    <text evidence="3">Regulates mitochondrial small subunit maturation by controlling 15S rRNA 5'-end processing. Localizes to the 5' precursor of the 15S rRNA in a position that is subsequently occupied by mS47 in the mature yeast mtSSU. Uses structure and sequence-specific RNA recognition, binding to a single-stranded region of the precursor and specifically recognizing bases -6 to -1. The exchange of Ccm1 for mS47 is coupled to the irreversible removal of precursor rRNA that is accompanied by conformational changes of the mitoribosomal proteins uS5m and mS26. These conformational changes signal completion of 5'-end rRNA processing through protection of the mature 5'-end of the 15S rRNA and stabilization of mS47. The removal of the 5' precursor together with the dissociation of Ccm1 may be catalyzed by the 5'-3' exoribonuclease Pet127. Involved in the specific removal of group I introns in mitochondrial encoded transcripts.</text>
</comment>
<dbReference type="Gene3D" id="1.25.40.10">
    <property type="entry name" value="Tetratricopeptide repeat domain"/>
    <property type="match status" value="2"/>
</dbReference>
<dbReference type="PROSITE" id="PS51375">
    <property type="entry name" value="PPR"/>
    <property type="match status" value="2"/>
</dbReference>
<feature type="repeat" description="PPR" evidence="5">
    <location>
        <begin position="640"/>
        <end position="674"/>
    </location>
</feature>
<evidence type="ECO:0000256" key="6">
    <source>
        <dbReference type="SAM" id="MobiDB-lite"/>
    </source>
</evidence>
<feature type="repeat" description="PPR" evidence="5">
    <location>
        <begin position="675"/>
        <end position="709"/>
    </location>
</feature>
<accession>A0A1W5CTB9</accession>